<accession>A0AAN7UJB4</accession>
<feature type="region of interest" description="Disordered" evidence="1">
    <location>
        <begin position="1"/>
        <end position="30"/>
    </location>
</feature>
<keyword evidence="3" id="KW-1185">Reference proteome</keyword>
<protein>
    <submittedName>
        <fullName evidence="2">Uncharacterized protein</fullName>
    </submittedName>
</protein>
<feature type="compositionally biased region" description="Polar residues" evidence="1">
    <location>
        <begin position="1"/>
        <end position="11"/>
    </location>
</feature>
<name>A0AAN7UJB4_9PEZI</name>
<dbReference type="EMBL" id="JAWHQM010000010">
    <property type="protein sequence ID" value="KAK5629184.1"/>
    <property type="molecule type" value="Genomic_DNA"/>
</dbReference>
<proteinExistence type="predicted"/>
<comment type="caution">
    <text evidence="2">The sequence shown here is derived from an EMBL/GenBank/DDBJ whole genome shotgun (WGS) entry which is preliminary data.</text>
</comment>
<organism evidence="2 3">
    <name type="scientific">Xylaria bambusicola</name>
    <dbReference type="NCBI Taxonomy" id="326684"/>
    <lineage>
        <taxon>Eukaryota</taxon>
        <taxon>Fungi</taxon>
        <taxon>Dikarya</taxon>
        <taxon>Ascomycota</taxon>
        <taxon>Pezizomycotina</taxon>
        <taxon>Sordariomycetes</taxon>
        <taxon>Xylariomycetidae</taxon>
        <taxon>Xylariales</taxon>
        <taxon>Xylariaceae</taxon>
        <taxon>Xylaria</taxon>
    </lineage>
</organism>
<gene>
    <name evidence="2" type="ORF">RRF57_004899</name>
</gene>
<dbReference type="Proteomes" id="UP001305414">
    <property type="component" value="Unassembled WGS sequence"/>
</dbReference>
<reference evidence="2 3" key="1">
    <citation type="submission" date="2023-10" db="EMBL/GenBank/DDBJ databases">
        <title>Draft genome sequence of Xylaria bambusicola isolate GMP-LS, the root and basal stem rot pathogen of sugarcane in Indonesia.</title>
        <authorList>
            <person name="Selvaraj P."/>
            <person name="Muralishankar V."/>
            <person name="Muruganantham S."/>
            <person name="Sp S."/>
            <person name="Haryani S."/>
            <person name="Lau K.J.X."/>
            <person name="Naqvi N.I."/>
        </authorList>
    </citation>
    <scope>NUCLEOTIDE SEQUENCE [LARGE SCALE GENOMIC DNA]</scope>
    <source>
        <strain evidence="2">GMP-LS</strain>
    </source>
</reference>
<evidence type="ECO:0000313" key="3">
    <source>
        <dbReference type="Proteomes" id="UP001305414"/>
    </source>
</evidence>
<dbReference type="AlphaFoldDB" id="A0AAN7UJB4"/>
<evidence type="ECO:0000313" key="2">
    <source>
        <dbReference type="EMBL" id="KAK5629184.1"/>
    </source>
</evidence>
<sequence length="85" mass="9178">MSTNQGNQEAASQHEDQAAQVPVSGNTTVTASNVAANAGAAAGHRGRRYRDHDGVLTGAFVSGNDWLRYRLPHSSRTVIRKRWCS</sequence>
<evidence type="ECO:0000256" key="1">
    <source>
        <dbReference type="SAM" id="MobiDB-lite"/>
    </source>
</evidence>